<gene>
    <name evidence="1" type="ORF">TRIUR3_12063</name>
</gene>
<protein>
    <submittedName>
        <fullName evidence="1">Uncharacterized protein</fullName>
    </submittedName>
</protein>
<name>M7ZBL1_TRIUA</name>
<reference evidence="1" key="1">
    <citation type="journal article" date="2013" name="Nature">
        <title>Draft genome of the wheat A-genome progenitor Triticum urartu.</title>
        <authorList>
            <person name="Ling H.Q."/>
            <person name="Zhao S."/>
            <person name="Liu D."/>
            <person name="Wang J."/>
            <person name="Sun H."/>
            <person name="Zhang C."/>
            <person name="Fan H."/>
            <person name="Li D."/>
            <person name="Dong L."/>
            <person name="Tao Y."/>
            <person name="Gao C."/>
            <person name="Wu H."/>
            <person name="Li Y."/>
            <person name="Cui Y."/>
            <person name="Guo X."/>
            <person name="Zheng S."/>
            <person name="Wang B."/>
            <person name="Yu K."/>
            <person name="Liang Q."/>
            <person name="Yang W."/>
            <person name="Lou X."/>
            <person name="Chen J."/>
            <person name="Feng M."/>
            <person name="Jian J."/>
            <person name="Zhang X."/>
            <person name="Luo G."/>
            <person name="Jiang Y."/>
            <person name="Liu J."/>
            <person name="Wang Z."/>
            <person name="Sha Y."/>
            <person name="Zhang B."/>
            <person name="Wu H."/>
            <person name="Tang D."/>
            <person name="Shen Q."/>
            <person name="Xue P."/>
            <person name="Zou S."/>
            <person name="Wang X."/>
            <person name="Liu X."/>
            <person name="Wang F."/>
            <person name="Yang Y."/>
            <person name="An X."/>
            <person name="Dong Z."/>
            <person name="Zhang K."/>
            <person name="Zhang X."/>
            <person name="Luo M.C."/>
            <person name="Dvorak J."/>
            <person name="Tong Y."/>
            <person name="Wang J."/>
            <person name="Yang H."/>
            <person name="Li Z."/>
            <person name="Wang D."/>
            <person name="Zhang A."/>
            <person name="Wang J."/>
        </authorList>
    </citation>
    <scope>NUCLEOTIDE SEQUENCE</scope>
</reference>
<sequence length="125" mass="15261">MRRQDPYQDRQAFSLRILPSTTRMRQVPLRPVYDYVDSSSTLWMRQVPRCRISFFLNVYNYADSPSITTSGALRYVNFNYRHKNWNRQVRRPQVPRHLWENREHQVPLPQTVTVLWIRQVPFPDR</sequence>
<organism evidence="1">
    <name type="scientific">Triticum urartu</name>
    <name type="common">Red wild einkorn</name>
    <name type="synonym">Crithodium urartu</name>
    <dbReference type="NCBI Taxonomy" id="4572"/>
    <lineage>
        <taxon>Eukaryota</taxon>
        <taxon>Viridiplantae</taxon>
        <taxon>Streptophyta</taxon>
        <taxon>Embryophyta</taxon>
        <taxon>Tracheophyta</taxon>
        <taxon>Spermatophyta</taxon>
        <taxon>Magnoliopsida</taxon>
        <taxon>Liliopsida</taxon>
        <taxon>Poales</taxon>
        <taxon>Poaceae</taxon>
        <taxon>BOP clade</taxon>
        <taxon>Pooideae</taxon>
        <taxon>Triticodae</taxon>
        <taxon>Triticeae</taxon>
        <taxon>Triticinae</taxon>
        <taxon>Triticum</taxon>
    </lineage>
</organism>
<accession>M7ZBL1</accession>
<dbReference type="AlphaFoldDB" id="M7ZBL1"/>
<proteinExistence type="predicted"/>
<evidence type="ECO:0000313" key="1">
    <source>
        <dbReference type="EMBL" id="EMS60573.1"/>
    </source>
</evidence>
<dbReference type="EMBL" id="KD107343">
    <property type="protein sequence ID" value="EMS60573.1"/>
    <property type="molecule type" value="Genomic_DNA"/>
</dbReference>